<keyword evidence="2 5" id="KW-0812">Transmembrane</keyword>
<feature type="transmembrane region" description="Helical" evidence="5">
    <location>
        <begin position="28"/>
        <end position="48"/>
    </location>
</feature>
<feature type="transmembrane region" description="Helical" evidence="5">
    <location>
        <begin position="101"/>
        <end position="124"/>
    </location>
</feature>
<dbReference type="Pfam" id="PF02674">
    <property type="entry name" value="Colicin_V"/>
    <property type="match status" value="1"/>
</dbReference>
<evidence type="ECO:0000256" key="2">
    <source>
        <dbReference type="ARBA" id="ARBA00022692"/>
    </source>
</evidence>
<comment type="caution">
    <text evidence="6">The sequence shown here is derived from an EMBL/GenBank/DDBJ whole genome shotgun (WGS) entry which is preliminary data.</text>
</comment>
<dbReference type="PANTHER" id="PTHR37306">
    <property type="entry name" value="COLICIN V PRODUCTION PROTEIN"/>
    <property type="match status" value="1"/>
</dbReference>
<evidence type="ECO:0000256" key="1">
    <source>
        <dbReference type="ARBA" id="ARBA00004141"/>
    </source>
</evidence>
<name>A0ABT2G842_9BACT</name>
<evidence type="ECO:0000313" key="6">
    <source>
        <dbReference type="EMBL" id="MCS5491411.1"/>
    </source>
</evidence>
<comment type="subcellular location">
    <subcellularLocation>
        <location evidence="1">Membrane</location>
        <topology evidence="1">Multi-pass membrane protein</topology>
    </subcellularLocation>
</comment>
<evidence type="ECO:0000313" key="7">
    <source>
        <dbReference type="Proteomes" id="UP001206788"/>
    </source>
</evidence>
<sequence length="185" mass="20788">MEIKSFLDIVIVLLLALGAYEGYRKGFLLGILGIVGFVVALVLGFYFMEPAAQWLQENVETVNLSYPVIGFLIIFIISVLLINGVGWVLKKFMDLTILGSFDQVAGLFFGVLKIGFFLSLFLWFTKEFDLDLPKKWERESELIGYVEPMAPAVIDAVEPFFPSVKSTKSKFEELVEKVKEAAKGE</sequence>
<dbReference type="InterPro" id="IPR003825">
    <property type="entry name" value="Colicin-V_CvpA"/>
</dbReference>
<keyword evidence="4 5" id="KW-0472">Membrane</keyword>
<keyword evidence="3 5" id="KW-1133">Transmembrane helix</keyword>
<gene>
    <name evidence="6" type="ORF">NY014_13275</name>
</gene>
<reference evidence="6 7" key="1">
    <citation type="submission" date="2022-08" db="EMBL/GenBank/DDBJ databases">
        <title>Algoriphagus sp. CAU 1643 isolated from mud.</title>
        <authorList>
            <person name="Kim W."/>
        </authorList>
    </citation>
    <scope>NUCLEOTIDE SEQUENCE [LARGE SCALE GENOMIC DNA]</scope>
    <source>
        <strain evidence="6 7">CAU 1643</strain>
    </source>
</reference>
<accession>A0ABT2G842</accession>
<organism evidence="6 7">
    <name type="scientific">Algoriphagus limi</name>
    <dbReference type="NCBI Taxonomy" id="2975273"/>
    <lineage>
        <taxon>Bacteria</taxon>
        <taxon>Pseudomonadati</taxon>
        <taxon>Bacteroidota</taxon>
        <taxon>Cytophagia</taxon>
        <taxon>Cytophagales</taxon>
        <taxon>Cyclobacteriaceae</taxon>
        <taxon>Algoriphagus</taxon>
    </lineage>
</organism>
<proteinExistence type="predicted"/>
<dbReference type="PANTHER" id="PTHR37306:SF1">
    <property type="entry name" value="COLICIN V PRODUCTION PROTEIN"/>
    <property type="match status" value="1"/>
</dbReference>
<evidence type="ECO:0000256" key="4">
    <source>
        <dbReference type="ARBA" id="ARBA00023136"/>
    </source>
</evidence>
<keyword evidence="7" id="KW-1185">Reference proteome</keyword>
<evidence type="ECO:0000256" key="5">
    <source>
        <dbReference type="SAM" id="Phobius"/>
    </source>
</evidence>
<feature type="transmembrane region" description="Helical" evidence="5">
    <location>
        <begin position="68"/>
        <end position="89"/>
    </location>
</feature>
<dbReference type="EMBL" id="JANWGH010000003">
    <property type="protein sequence ID" value="MCS5491411.1"/>
    <property type="molecule type" value="Genomic_DNA"/>
</dbReference>
<evidence type="ECO:0000256" key="3">
    <source>
        <dbReference type="ARBA" id="ARBA00022989"/>
    </source>
</evidence>
<dbReference type="RefSeq" id="WP_259415071.1">
    <property type="nucleotide sequence ID" value="NZ_JANWGH010000003.1"/>
</dbReference>
<dbReference type="Proteomes" id="UP001206788">
    <property type="component" value="Unassembled WGS sequence"/>
</dbReference>
<protein>
    <submittedName>
        <fullName evidence="6">CvpA family protein</fullName>
    </submittedName>
</protein>